<dbReference type="PANTHER" id="PTHR35093">
    <property type="entry name" value="OUTER MEMBRANE PROTEIN NMB0088-RELATED"/>
    <property type="match status" value="1"/>
</dbReference>
<keyword evidence="6" id="KW-0472">Membrane</keyword>
<dbReference type="PANTHER" id="PTHR35093:SF8">
    <property type="entry name" value="OUTER MEMBRANE PROTEIN NMB0088-RELATED"/>
    <property type="match status" value="1"/>
</dbReference>
<keyword evidence="4" id="KW-0812">Transmembrane</keyword>
<dbReference type="Pfam" id="PF03349">
    <property type="entry name" value="Toluene_X"/>
    <property type="match status" value="1"/>
</dbReference>
<dbReference type="SUPFAM" id="SSF56935">
    <property type="entry name" value="Porins"/>
    <property type="match status" value="1"/>
</dbReference>
<dbReference type="Proteomes" id="UP000230821">
    <property type="component" value="Unassembled WGS sequence"/>
</dbReference>
<evidence type="ECO:0000256" key="3">
    <source>
        <dbReference type="ARBA" id="ARBA00022452"/>
    </source>
</evidence>
<evidence type="ECO:0000256" key="1">
    <source>
        <dbReference type="ARBA" id="ARBA00004571"/>
    </source>
</evidence>
<keyword evidence="3" id="KW-1134">Transmembrane beta strand</keyword>
<evidence type="ECO:0000256" key="4">
    <source>
        <dbReference type="ARBA" id="ARBA00022692"/>
    </source>
</evidence>
<sequence>MKKVWMNGVFTCIFVMAMATVSFGAGFQIPEQGAASIAMGMGGIGKADDLSAIYQNPAGLTLSRGTQVYGNLAGIAPTATYTRTGYDSIDTEDSLIPVPSFVISSDFGGRLEDIVLAFGVNAQFGLRSEYDDLGPQRYISTNISLVTVYVGPYAAWQITPTFSIGAGIQYVHASSEIGQKANYGGALYQMAAAQNPAAADPSWNENPALDGDIDITDATDDSVAGNLGLMWKPSDVLQLGLTWRSGVEFDLEGDVDLDIPAMLTQMSGGVFQSLTTKAKTTLSLPQTIGAGLSYRPTEQLTLTTDINWNNWSVYEDIDFEFEDNTMYLPDSPNPRDWEDTWTFRLGGEYMIRENIALRAGYLFDQSPIPDKSVGPELPTSDRHGITIGVGYEWENVTLDLAYAHLFIDDRTVTDSIRDPEPVGDYEAAANIIAASVGFVF</sequence>
<feature type="chain" id="PRO_5013922813" description="Aromatic hydrocarbon degradation protein" evidence="8">
    <location>
        <begin position="25"/>
        <end position="440"/>
    </location>
</feature>
<dbReference type="GO" id="GO:0009279">
    <property type="term" value="C:cell outer membrane"/>
    <property type="evidence" value="ECO:0007669"/>
    <property type="project" value="UniProtKB-SubCell"/>
</dbReference>
<evidence type="ECO:0000256" key="2">
    <source>
        <dbReference type="ARBA" id="ARBA00008163"/>
    </source>
</evidence>
<evidence type="ECO:0000256" key="7">
    <source>
        <dbReference type="ARBA" id="ARBA00023237"/>
    </source>
</evidence>
<evidence type="ECO:0000313" key="9">
    <source>
        <dbReference type="EMBL" id="PIE35881.1"/>
    </source>
</evidence>
<evidence type="ECO:0000256" key="5">
    <source>
        <dbReference type="ARBA" id="ARBA00022729"/>
    </source>
</evidence>
<dbReference type="InterPro" id="IPR005017">
    <property type="entry name" value="OMPP1/FadL/TodX"/>
</dbReference>
<keyword evidence="7" id="KW-0998">Cell outer membrane</keyword>
<comment type="similarity">
    <text evidence="2">Belongs to the OmpP1/FadL family.</text>
</comment>
<feature type="signal peptide" evidence="8">
    <location>
        <begin position="1"/>
        <end position="24"/>
    </location>
</feature>
<dbReference type="Gene3D" id="2.40.160.60">
    <property type="entry name" value="Outer membrane protein transport protein (OMPP1/FadL/TodX)"/>
    <property type="match status" value="1"/>
</dbReference>
<evidence type="ECO:0000256" key="6">
    <source>
        <dbReference type="ARBA" id="ARBA00023136"/>
    </source>
</evidence>
<proteinExistence type="inferred from homology"/>
<comment type="subcellular location">
    <subcellularLocation>
        <location evidence="1">Cell outer membrane</location>
        <topology evidence="1">Multi-pass membrane protein</topology>
    </subcellularLocation>
</comment>
<reference evidence="9 10" key="1">
    <citation type="submission" date="2017-10" db="EMBL/GenBank/DDBJ databases">
        <title>Novel microbial diversity and functional potential in the marine mammal oral microbiome.</title>
        <authorList>
            <person name="Dudek N.K."/>
            <person name="Sun C.L."/>
            <person name="Burstein D."/>
            <person name="Kantor R.S."/>
            <person name="Aliaga Goltsman D.S."/>
            <person name="Bik E.M."/>
            <person name="Thomas B.C."/>
            <person name="Banfield J.F."/>
            <person name="Relman D.A."/>
        </authorList>
    </citation>
    <scope>NUCLEOTIDE SEQUENCE [LARGE SCALE GENOMIC DNA]</scope>
    <source>
        <strain evidence="9">DOLJORAL78_47_16</strain>
    </source>
</reference>
<name>A0A2G6KJP0_9BACT</name>
<evidence type="ECO:0008006" key="11">
    <source>
        <dbReference type="Google" id="ProtNLM"/>
    </source>
</evidence>
<protein>
    <recommendedName>
        <fullName evidence="11">Aromatic hydrocarbon degradation protein</fullName>
    </recommendedName>
</protein>
<dbReference type="GO" id="GO:0015483">
    <property type="term" value="F:long-chain fatty acid transporting porin activity"/>
    <property type="evidence" value="ECO:0007669"/>
    <property type="project" value="TreeGrafter"/>
</dbReference>
<dbReference type="AlphaFoldDB" id="A0A2G6KJP0"/>
<gene>
    <name evidence="9" type="ORF">CSA56_02200</name>
</gene>
<accession>A0A2G6KJP0</accession>
<evidence type="ECO:0000313" key="10">
    <source>
        <dbReference type="Proteomes" id="UP000230821"/>
    </source>
</evidence>
<organism evidence="9 10">
    <name type="scientific">candidate division KSB3 bacterium</name>
    <dbReference type="NCBI Taxonomy" id="2044937"/>
    <lineage>
        <taxon>Bacteria</taxon>
        <taxon>candidate division KSB3</taxon>
    </lineage>
</organism>
<evidence type="ECO:0000256" key="8">
    <source>
        <dbReference type="SAM" id="SignalP"/>
    </source>
</evidence>
<keyword evidence="5 8" id="KW-0732">Signal</keyword>
<dbReference type="EMBL" id="PDSK01000030">
    <property type="protein sequence ID" value="PIE35881.1"/>
    <property type="molecule type" value="Genomic_DNA"/>
</dbReference>
<comment type="caution">
    <text evidence="9">The sequence shown here is derived from an EMBL/GenBank/DDBJ whole genome shotgun (WGS) entry which is preliminary data.</text>
</comment>